<dbReference type="GO" id="GO:0006235">
    <property type="term" value="P:dTTP biosynthetic process"/>
    <property type="evidence" value="ECO:0007669"/>
    <property type="project" value="UniProtKB-UniRule"/>
</dbReference>
<reference evidence="14" key="2">
    <citation type="submission" date="2020-09" db="EMBL/GenBank/DDBJ databases">
        <authorList>
            <person name="Sun Q."/>
            <person name="Kim S."/>
        </authorList>
    </citation>
    <scope>NUCLEOTIDE SEQUENCE</scope>
    <source>
        <strain evidence="14">KCTC 32513</strain>
    </source>
</reference>
<dbReference type="SUPFAM" id="SSF52540">
    <property type="entry name" value="P-loop containing nucleoside triphosphate hydrolases"/>
    <property type="match status" value="1"/>
</dbReference>
<proteinExistence type="inferred from homology"/>
<accession>A0A8J3CLS8</accession>
<comment type="catalytic activity">
    <reaction evidence="10 12">
        <text>dTMP + ATP = dTDP + ADP</text>
        <dbReference type="Rhea" id="RHEA:13517"/>
        <dbReference type="ChEBI" id="CHEBI:30616"/>
        <dbReference type="ChEBI" id="CHEBI:58369"/>
        <dbReference type="ChEBI" id="CHEBI:63528"/>
        <dbReference type="ChEBI" id="CHEBI:456216"/>
        <dbReference type="EC" id="2.7.4.9"/>
    </reaction>
</comment>
<dbReference type="InterPro" id="IPR027417">
    <property type="entry name" value="P-loop_NTPase"/>
</dbReference>
<keyword evidence="15" id="KW-1185">Reference proteome</keyword>
<dbReference type="AlphaFoldDB" id="A0A8J3CLS8"/>
<dbReference type="GO" id="GO:0006227">
    <property type="term" value="P:dUDP biosynthetic process"/>
    <property type="evidence" value="ECO:0007669"/>
    <property type="project" value="TreeGrafter"/>
</dbReference>
<dbReference type="CDD" id="cd01672">
    <property type="entry name" value="TMPK"/>
    <property type="match status" value="1"/>
</dbReference>
<dbReference type="Proteomes" id="UP000634004">
    <property type="component" value="Unassembled WGS sequence"/>
</dbReference>
<keyword evidence="4 12" id="KW-0808">Transferase</keyword>
<comment type="function">
    <text evidence="11 12">Phosphorylation of dTMP to form dTDP in both de novo and salvage pathways of dTTP synthesis.</text>
</comment>
<dbReference type="FunFam" id="3.40.50.300:FF:000225">
    <property type="entry name" value="Thymidylate kinase"/>
    <property type="match status" value="1"/>
</dbReference>
<dbReference type="InterPro" id="IPR018094">
    <property type="entry name" value="Thymidylate_kinase"/>
</dbReference>
<gene>
    <name evidence="12 14" type="primary">tmk</name>
    <name evidence="14" type="ORF">GCM10009069_04370</name>
</gene>
<keyword evidence="6 12" id="KW-0547">Nucleotide-binding</keyword>
<dbReference type="GO" id="GO:0005829">
    <property type="term" value="C:cytosol"/>
    <property type="evidence" value="ECO:0007669"/>
    <property type="project" value="TreeGrafter"/>
</dbReference>
<dbReference type="NCBIfam" id="TIGR00041">
    <property type="entry name" value="DTMP_kinase"/>
    <property type="match status" value="1"/>
</dbReference>
<evidence type="ECO:0000256" key="12">
    <source>
        <dbReference type="HAMAP-Rule" id="MF_00165"/>
    </source>
</evidence>
<evidence type="ECO:0000256" key="8">
    <source>
        <dbReference type="ARBA" id="ARBA00022840"/>
    </source>
</evidence>
<evidence type="ECO:0000256" key="1">
    <source>
        <dbReference type="ARBA" id="ARBA00009776"/>
    </source>
</evidence>
<evidence type="ECO:0000256" key="11">
    <source>
        <dbReference type="ARBA" id="ARBA00057735"/>
    </source>
</evidence>
<evidence type="ECO:0000256" key="10">
    <source>
        <dbReference type="ARBA" id="ARBA00048743"/>
    </source>
</evidence>
<dbReference type="Pfam" id="PF02223">
    <property type="entry name" value="Thymidylate_kin"/>
    <property type="match status" value="1"/>
</dbReference>
<keyword evidence="7 12" id="KW-0418">Kinase</keyword>
<dbReference type="PROSITE" id="PS01331">
    <property type="entry name" value="THYMIDYLATE_KINASE"/>
    <property type="match status" value="1"/>
</dbReference>
<comment type="caution">
    <text evidence="14">The sequence shown here is derived from an EMBL/GenBank/DDBJ whole genome shotgun (WGS) entry which is preliminary data.</text>
</comment>
<evidence type="ECO:0000313" key="14">
    <source>
        <dbReference type="EMBL" id="GHA84101.1"/>
    </source>
</evidence>
<protein>
    <recommendedName>
        <fullName evidence="3 12">Thymidylate kinase</fullName>
        <ecNumber evidence="2 12">2.7.4.9</ecNumber>
    </recommendedName>
    <alternativeName>
        <fullName evidence="9 12">dTMP kinase</fullName>
    </alternativeName>
</protein>
<evidence type="ECO:0000313" key="15">
    <source>
        <dbReference type="Proteomes" id="UP000634004"/>
    </source>
</evidence>
<organism evidence="14 15">
    <name type="scientific">Algimonas arctica</name>
    <dbReference type="NCBI Taxonomy" id="1479486"/>
    <lineage>
        <taxon>Bacteria</taxon>
        <taxon>Pseudomonadati</taxon>
        <taxon>Pseudomonadota</taxon>
        <taxon>Alphaproteobacteria</taxon>
        <taxon>Maricaulales</taxon>
        <taxon>Robiginitomaculaceae</taxon>
        <taxon>Algimonas</taxon>
    </lineage>
</organism>
<keyword evidence="8 12" id="KW-0067">ATP-binding</keyword>
<feature type="binding site" evidence="12">
    <location>
        <begin position="10"/>
        <end position="17"/>
    </location>
    <ligand>
        <name>ATP</name>
        <dbReference type="ChEBI" id="CHEBI:30616"/>
    </ligand>
</feature>
<evidence type="ECO:0000259" key="13">
    <source>
        <dbReference type="Pfam" id="PF02223"/>
    </source>
</evidence>
<evidence type="ECO:0000256" key="7">
    <source>
        <dbReference type="ARBA" id="ARBA00022777"/>
    </source>
</evidence>
<name>A0A8J3CLS8_9PROT</name>
<comment type="similarity">
    <text evidence="1 12">Belongs to the thymidylate kinase family.</text>
</comment>
<sequence length="220" mass="24155">MAGQFITFEGGEGAGKTTQAKMLADALEKVGVETILTREPGGTFGAESIRKLVLEGTDDRWSGMTELLLMYAARLDHVEKLIKPALQRGAWVISDRFSDSSLAYQGYARDLGADRVRSVHDVVMEGFNPDLTLVFDMDVYLSLKRVETRAAQDDEVLTRFDKAGQAFHTTIREAYLDIAKNEPARVKVVDADGSRQAVHSRILNALTAKYPEFAGKLGGA</sequence>
<keyword evidence="5 12" id="KW-0545">Nucleotide biosynthesis</keyword>
<dbReference type="InterPro" id="IPR039430">
    <property type="entry name" value="Thymidylate_kin-like_dom"/>
</dbReference>
<dbReference type="PANTHER" id="PTHR10344:SF4">
    <property type="entry name" value="UMP-CMP KINASE 2, MITOCHONDRIAL"/>
    <property type="match status" value="1"/>
</dbReference>
<dbReference type="EMBL" id="BMZH01000001">
    <property type="protein sequence ID" value="GHA84101.1"/>
    <property type="molecule type" value="Genomic_DNA"/>
</dbReference>
<evidence type="ECO:0000256" key="5">
    <source>
        <dbReference type="ARBA" id="ARBA00022727"/>
    </source>
</evidence>
<dbReference type="GO" id="GO:0004798">
    <property type="term" value="F:dTMP kinase activity"/>
    <property type="evidence" value="ECO:0007669"/>
    <property type="project" value="UniProtKB-UniRule"/>
</dbReference>
<evidence type="ECO:0000256" key="6">
    <source>
        <dbReference type="ARBA" id="ARBA00022741"/>
    </source>
</evidence>
<evidence type="ECO:0000256" key="4">
    <source>
        <dbReference type="ARBA" id="ARBA00022679"/>
    </source>
</evidence>
<dbReference type="RefSeq" id="WP_189494934.1">
    <property type="nucleotide sequence ID" value="NZ_BMZH01000001.1"/>
</dbReference>
<dbReference type="HAMAP" id="MF_00165">
    <property type="entry name" value="Thymidylate_kinase"/>
    <property type="match status" value="1"/>
</dbReference>
<dbReference type="EC" id="2.7.4.9" evidence="2 12"/>
<dbReference type="PANTHER" id="PTHR10344">
    <property type="entry name" value="THYMIDYLATE KINASE"/>
    <property type="match status" value="1"/>
</dbReference>
<dbReference type="GO" id="GO:0005524">
    <property type="term" value="F:ATP binding"/>
    <property type="evidence" value="ECO:0007669"/>
    <property type="project" value="UniProtKB-UniRule"/>
</dbReference>
<dbReference type="Gene3D" id="3.40.50.300">
    <property type="entry name" value="P-loop containing nucleotide triphosphate hydrolases"/>
    <property type="match status" value="1"/>
</dbReference>
<dbReference type="GO" id="GO:0006233">
    <property type="term" value="P:dTDP biosynthetic process"/>
    <property type="evidence" value="ECO:0007669"/>
    <property type="project" value="InterPro"/>
</dbReference>
<evidence type="ECO:0000256" key="9">
    <source>
        <dbReference type="ARBA" id="ARBA00029962"/>
    </source>
</evidence>
<dbReference type="InterPro" id="IPR018095">
    <property type="entry name" value="Thymidylate_kin_CS"/>
</dbReference>
<feature type="domain" description="Thymidylate kinase-like" evidence="13">
    <location>
        <begin position="8"/>
        <end position="202"/>
    </location>
</feature>
<evidence type="ECO:0000256" key="2">
    <source>
        <dbReference type="ARBA" id="ARBA00012980"/>
    </source>
</evidence>
<reference evidence="14" key="1">
    <citation type="journal article" date="2014" name="Int. J. Syst. Evol. Microbiol.">
        <title>Complete genome sequence of Corynebacterium casei LMG S-19264T (=DSM 44701T), isolated from a smear-ripened cheese.</title>
        <authorList>
            <consortium name="US DOE Joint Genome Institute (JGI-PGF)"/>
            <person name="Walter F."/>
            <person name="Albersmeier A."/>
            <person name="Kalinowski J."/>
            <person name="Ruckert C."/>
        </authorList>
    </citation>
    <scope>NUCLEOTIDE SEQUENCE</scope>
    <source>
        <strain evidence="14">KCTC 32513</strain>
    </source>
</reference>
<evidence type="ECO:0000256" key="3">
    <source>
        <dbReference type="ARBA" id="ARBA00017144"/>
    </source>
</evidence>